<dbReference type="AlphaFoldDB" id="A0A1D2VFG8"/>
<evidence type="ECO:0000313" key="9">
    <source>
        <dbReference type="EMBL" id="ODV60217.1"/>
    </source>
</evidence>
<name>A0A1D2VFG8_9ASCO</name>
<keyword evidence="4" id="KW-0547">Nucleotide-binding</keyword>
<keyword evidence="3" id="KW-0808">Transferase</keyword>
<dbReference type="STRING" id="1344418.A0A1D2VFG8"/>
<dbReference type="Pfam" id="PF00069">
    <property type="entry name" value="Pkinase"/>
    <property type="match status" value="1"/>
</dbReference>
<feature type="non-terminal residue" evidence="9">
    <location>
        <position position="361"/>
    </location>
</feature>
<dbReference type="PROSITE" id="PS50011">
    <property type="entry name" value="PROTEIN_KINASE_DOM"/>
    <property type="match status" value="1"/>
</dbReference>
<reference evidence="10" key="1">
    <citation type="submission" date="2016-05" db="EMBL/GenBank/DDBJ databases">
        <title>Comparative genomics of biotechnologically important yeasts.</title>
        <authorList>
            <consortium name="DOE Joint Genome Institute"/>
            <person name="Riley R."/>
            <person name="Haridas S."/>
            <person name="Wolfe K.H."/>
            <person name="Lopes M.R."/>
            <person name="Hittinger C.T."/>
            <person name="Goker M."/>
            <person name="Salamov A."/>
            <person name="Wisecaver J."/>
            <person name="Long T.M."/>
            <person name="Aerts A.L."/>
            <person name="Barry K."/>
            <person name="Choi C."/>
            <person name="Clum A."/>
            <person name="Coughlan A.Y."/>
            <person name="Deshpande S."/>
            <person name="Douglass A.P."/>
            <person name="Hanson S.J."/>
            <person name="Klenk H.-P."/>
            <person name="Labutti K."/>
            <person name="Lapidus A."/>
            <person name="Lindquist E."/>
            <person name="Lipzen A."/>
            <person name="Meier-Kolthoff J.P."/>
            <person name="Ohm R.A."/>
            <person name="Otillar R.P."/>
            <person name="Pangilinan J."/>
            <person name="Peng Y."/>
            <person name="Rokas A."/>
            <person name="Rosa C.A."/>
            <person name="Scheuner C."/>
            <person name="Sibirny A.A."/>
            <person name="Slot J.C."/>
            <person name="Stielow J.B."/>
            <person name="Sun H."/>
            <person name="Kurtzman C.P."/>
            <person name="Blackwell M."/>
            <person name="Grigoriev I.V."/>
            <person name="Jeffries T.W."/>
        </authorList>
    </citation>
    <scope>NUCLEOTIDE SEQUENCE [LARGE SCALE GENOMIC DNA]</scope>
    <source>
        <strain evidence="10">DSM 1968</strain>
    </source>
</reference>
<keyword evidence="6" id="KW-0067">ATP-binding</keyword>
<dbReference type="EMBL" id="KV454483">
    <property type="protein sequence ID" value="ODV60217.1"/>
    <property type="molecule type" value="Genomic_DNA"/>
</dbReference>
<accession>A0A1D2VFG8</accession>
<feature type="domain" description="AGC-kinase C-terminal" evidence="8">
    <location>
        <begin position="268"/>
        <end position="360"/>
    </location>
</feature>
<dbReference type="PROSITE" id="PS51285">
    <property type="entry name" value="AGC_KINASE_CTER"/>
    <property type="match status" value="1"/>
</dbReference>
<keyword evidence="2" id="KW-0597">Phosphoprotein</keyword>
<evidence type="ECO:0000256" key="1">
    <source>
        <dbReference type="ARBA" id="ARBA00022527"/>
    </source>
</evidence>
<dbReference type="SMART" id="SM00220">
    <property type="entry name" value="S_TKc"/>
    <property type="match status" value="1"/>
</dbReference>
<dbReference type="Gene3D" id="3.30.200.20">
    <property type="entry name" value="Phosphorylase Kinase, domain 1"/>
    <property type="match status" value="1"/>
</dbReference>
<dbReference type="SMART" id="SM00133">
    <property type="entry name" value="S_TK_X"/>
    <property type="match status" value="1"/>
</dbReference>
<feature type="non-terminal residue" evidence="9">
    <location>
        <position position="1"/>
    </location>
</feature>
<protein>
    <submittedName>
        <fullName evidence="9">Kinase-like protein</fullName>
    </submittedName>
</protein>
<evidence type="ECO:0000256" key="4">
    <source>
        <dbReference type="ARBA" id="ARBA00022741"/>
    </source>
</evidence>
<dbReference type="Proteomes" id="UP000095038">
    <property type="component" value="Unassembled WGS sequence"/>
</dbReference>
<dbReference type="CDD" id="cd05123">
    <property type="entry name" value="STKc_AGC"/>
    <property type="match status" value="1"/>
</dbReference>
<proteinExistence type="predicted"/>
<gene>
    <name evidence="9" type="ORF">ASCRUDRAFT_25744</name>
</gene>
<evidence type="ECO:0000256" key="3">
    <source>
        <dbReference type="ARBA" id="ARBA00022679"/>
    </source>
</evidence>
<feature type="domain" description="Protein kinase" evidence="7">
    <location>
        <begin position="10"/>
        <end position="267"/>
    </location>
</feature>
<evidence type="ECO:0000256" key="2">
    <source>
        <dbReference type="ARBA" id="ARBA00022553"/>
    </source>
</evidence>
<dbReference type="GO" id="GO:0004674">
    <property type="term" value="F:protein serine/threonine kinase activity"/>
    <property type="evidence" value="ECO:0007669"/>
    <property type="project" value="UniProtKB-KW"/>
</dbReference>
<dbReference type="InterPro" id="IPR000961">
    <property type="entry name" value="AGC-kinase_C"/>
</dbReference>
<keyword evidence="1" id="KW-0723">Serine/threonine-protein kinase</keyword>
<dbReference type="GO" id="GO:0005737">
    <property type="term" value="C:cytoplasm"/>
    <property type="evidence" value="ECO:0007669"/>
    <property type="project" value="EnsemblFungi"/>
</dbReference>
<organism evidence="9 10">
    <name type="scientific">Ascoidea rubescens DSM 1968</name>
    <dbReference type="NCBI Taxonomy" id="1344418"/>
    <lineage>
        <taxon>Eukaryota</taxon>
        <taxon>Fungi</taxon>
        <taxon>Dikarya</taxon>
        <taxon>Ascomycota</taxon>
        <taxon>Saccharomycotina</taxon>
        <taxon>Saccharomycetes</taxon>
        <taxon>Ascoideaceae</taxon>
        <taxon>Ascoidea</taxon>
    </lineage>
</organism>
<dbReference type="GO" id="GO:0005524">
    <property type="term" value="F:ATP binding"/>
    <property type="evidence" value="ECO:0007669"/>
    <property type="project" value="UniProtKB-KW"/>
</dbReference>
<evidence type="ECO:0000256" key="6">
    <source>
        <dbReference type="ARBA" id="ARBA00022840"/>
    </source>
</evidence>
<evidence type="ECO:0000313" key="10">
    <source>
        <dbReference type="Proteomes" id="UP000095038"/>
    </source>
</evidence>
<dbReference type="FunFam" id="1.10.510.10:FF:000048">
    <property type="entry name" value="Protein kinase C"/>
    <property type="match status" value="1"/>
</dbReference>
<keyword evidence="10" id="KW-1185">Reference proteome</keyword>
<dbReference type="InterPro" id="IPR008271">
    <property type="entry name" value="Ser/Thr_kinase_AS"/>
</dbReference>
<keyword evidence="5 9" id="KW-0418">Kinase</keyword>
<evidence type="ECO:0000259" key="8">
    <source>
        <dbReference type="PROSITE" id="PS51285"/>
    </source>
</evidence>
<dbReference type="FunCoup" id="A0A1D2VFG8">
    <property type="interactions" value="137"/>
</dbReference>
<evidence type="ECO:0000259" key="7">
    <source>
        <dbReference type="PROSITE" id="PS50011"/>
    </source>
</evidence>
<dbReference type="PROSITE" id="PS00108">
    <property type="entry name" value="PROTEIN_KINASE_ST"/>
    <property type="match status" value="1"/>
</dbReference>
<dbReference type="Gene3D" id="1.10.510.10">
    <property type="entry name" value="Transferase(Phosphotransferase) domain 1"/>
    <property type="match status" value="1"/>
</dbReference>
<dbReference type="InParanoid" id="A0A1D2VFG8"/>
<dbReference type="InterPro" id="IPR011009">
    <property type="entry name" value="Kinase-like_dom_sf"/>
</dbReference>
<dbReference type="InterPro" id="IPR000719">
    <property type="entry name" value="Prot_kinase_dom"/>
</dbReference>
<dbReference type="OrthoDB" id="63267at2759"/>
<sequence length="361" mass="41574">EKPRVTVSDFDQITVLGQGAYGKVILVRDLKTDKLFAQKQLKKASILIDRSKNLSTLNRTFSEKDILSKINHHFIVKLFYTLQDNNNLYFILQYVPGGEIFMQLSLSNIFNEKIAAFYIAEITIALLHLHKIGIVYRDLKPENCLLDSNGHIILTDFGLSKFSDNCNSIIGTPEYMAPEILKGETYSYPVDWWSLGTILFDMLTGKPPFTGSNNKVIVKKILEKKPKMPFYLSSYAKDMLNKLLNKNPEKRWNIDDDVEKFKLHRFFRDIDWKTLSNESKYTEIEAPIIPIITDPALAENFSEEFTSMKLSNYGKSLSADLTKNKGITINYNKNNHNTSNQDELFQGFSYTASNSYIDRYM</sequence>
<dbReference type="PANTHER" id="PTHR24351">
    <property type="entry name" value="RIBOSOMAL PROTEIN S6 KINASE"/>
    <property type="match status" value="1"/>
</dbReference>
<dbReference type="RefSeq" id="XP_020046524.1">
    <property type="nucleotide sequence ID" value="XM_020189908.2"/>
</dbReference>
<dbReference type="InterPro" id="IPR045270">
    <property type="entry name" value="STKc_AGC"/>
</dbReference>
<dbReference type="SUPFAM" id="SSF56112">
    <property type="entry name" value="Protein kinase-like (PK-like)"/>
    <property type="match status" value="1"/>
</dbReference>
<evidence type="ECO:0000256" key="5">
    <source>
        <dbReference type="ARBA" id="ARBA00022777"/>
    </source>
</evidence>
<dbReference type="GeneID" id="30963544"/>